<protein>
    <recommendedName>
        <fullName evidence="1">SMP-30/Gluconolactonase/LRE-like region domain-containing protein</fullName>
    </recommendedName>
</protein>
<dbReference type="AlphaFoldDB" id="A0A381ZW14"/>
<dbReference type="Pfam" id="PF08450">
    <property type="entry name" value="SGL"/>
    <property type="match status" value="1"/>
</dbReference>
<dbReference type="InterPro" id="IPR013658">
    <property type="entry name" value="SGL"/>
</dbReference>
<dbReference type="InterPro" id="IPR011042">
    <property type="entry name" value="6-blade_b-propeller_TolB-like"/>
</dbReference>
<name>A0A381ZW14_9ZZZZ</name>
<evidence type="ECO:0000313" key="2">
    <source>
        <dbReference type="EMBL" id="SVA93284.1"/>
    </source>
</evidence>
<dbReference type="EMBL" id="UINC01022839">
    <property type="protein sequence ID" value="SVA93284.1"/>
    <property type="molecule type" value="Genomic_DNA"/>
</dbReference>
<dbReference type="Gene3D" id="2.120.10.30">
    <property type="entry name" value="TolB, C-terminal domain"/>
    <property type="match status" value="1"/>
</dbReference>
<accession>A0A381ZW14</accession>
<reference evidence="2" key="1">
    <citation type="submission" date="2018-05" db="EMBL/GenBank/DDBJ databases">
        <authorList>
            <person name="Lanie J.A."/>
            <person name="Ng W.-L."/>
            <person name="Kazmierczak K.M."/>
            <person name="Andrzejewski T.M."/>
            <person name="Davidsen T.M."/>
            <person name="Wayne K.J."/>
            <person name="Tettelin H."/>
            <person name="Glass J.I."/>
            <person name="Rusch D."/>
            <person name="Podicherti R."/>
            <person name="Tsui H.-C.T."/>
            <person name="Winkler M.E."/>
        </authorList>
    </citation>
    <scope>NUCLEOTIDE SEQUENCE</scope>
</reference>
<evidence type="ECO:0000259" key="1">
    <source>
        <dbReference type="Pfam" id="PF08450"/>
    </source>
</evidence>
<proteinExistence type="predicted"/>
<dbReference type="SUPFAM" id="SSF63829">
    <property type="entry name" value="Calcium-dependent phosphotriesterase"/>
    <property type="match status" value="1"/>
</dbReference>
<feature type="domain" description="SMP-30/Gluconolactonase/LRE-like region" evidence="1">
    <location>
        <begin position="42"/>
        <end position="263"/>
    </location>
</feature>
<gene>
    <name evidence="2" type="ORF">METZ01_LOCUS146138</name>
</gene>
<sequence>MLLKKMKHGIYSLLLSIILIHSAKADPSSLELNWELEGLSNPESVIYDGKLNHLYVSNINGSGVEKDGNGFISIISLDGKMIQEKWVIGLNAPKGLAIFGRTLYTSDIDELVAIDIDTGRITNRFKVNDAKFLNDVAVSRNGDVYVSDMVLNRIHVLTEDSFSVWIENEKLESPNGLLALEDDIILGSWGKMTDGFATEVPGHLKRISIKDKTIESIGDGSSVGNLDGVEIDNDGDFYVTDWMTGKLLHIEHSGEVSVLLDLPQGSADHEFIMRKSLILIPLMKDNKLLSYTVHY</sequence>
<organism evidence="2">
    <name type="scientific">marine metagenome</name>
    <dbReference type="NCBI Taxonomy" id="408172"/>
    <lineage>
        <taxon>unclassified sequences</taxon>
        <taxon>metagenomes</taxon>
        <taxon>ecological metagenomes</taxon>
    </lineage>
</organism>